<sequence>MKFSLVAVLPIFGLLSTGLSSPAVTPASAAIEKRADASDLLNDLITSVKVQTGAINATLAALPSSANITQQDDAGLAIHNALTEMTSLITDAITNVNALQASNKEKRQLDVLAIAALIAALLVEISATLDAVIAALGIGALLGFLNPLTGALSALILALTVVVDGLLVVVTALLNTLLIGLSLALAGLTL</sequence>
<keyword evidence="4" id="KW-1185">Reference proteome</keyword>
<feature type="transmembrane region" description="Helical" evidence="1">
    <location>
        <begin position="136"/>
        <end position="159"/>
    </location>
</feature>
<dbReference type="EMBL" id="JARVKF010000435">
    <property type="protein sequence ID" value="KAK9413760.1"/>
    <property type="molecule type" value="Genomic_DNA"/>
</dbReference>
<organism evidence="3 4">
    <name type="scientific">Seiridium unicorne</name>
    <dbReference type="NCBI Taxonomy" id="138068"/>
    <lineage>
        <taxon>Eukaryota</taxon>
        <taxon>Fungi</taxon>
        <taxon>Dikarya</taxon>
        <taxon>Ascomycota</taxon>
        <taxon>Pezizomycotina</taxon>
        <taxon>Sordariomycetes</taxon>
        <taxon>Xylariomycetidae</taxon>
        <taxon>Amphisphaeriales</taxon>
        <taxon>Sporocadaceae</taxon>
        <taxon>Seiridium</taxon>
    </lineage>
</organism>
<accession>A0ABR2UH53</accession>
<comment type="caution">
    <text evidence="3">The sequence shown here is derived from an EMBL/GenBank/DDBJ whole genome shotgun (WGS) entry which is preliminary data.</text>
</comment>
<dbReference type="Proteomes" id="UP001408356">
    <property type="component" value="Unassembled WGS sequence"/>
</dbReference>
<keyword evidence="2" id="KW-0732">Signal</keyword>
<evidence type="ECO:0000256" key="2">
    <source>
        <dbReference type="SAM" id="SignalP"/>
    </source>
</evidence>
<keyword evidence="1" id="KW-0812">Transmembrane</keyword>
<protein>
    <submittedName>
        <fullName evidence="3">Uncharacterized protein</fullName>
    </submittedName>
</protein>
<feature type="chain" id="PRO_5045280287" evidence="2">
    <location>
        <begin position="21"/>
        <end position="190"/>
    </location>
</feature>
<proteinExistence type="predicted"/>
<reference evidence="3 4" key="1">
    <citation type="journal article" date="2024" name="J. Plant Pathol.">
        <title>Sequence and assembly of the genome of Seiridium unicorne, isolate CBS 538.82, causal agent of cypress canker disease.</title>
        <authorList>
            <person name="Scali E."/>
            <person name="Rocca G.D."/>
            <person name="Danti R."/>
            <person name="Garbelotto M."/>
            <person name="Barberini S."/>
            <person name="Baroncelli R."/>
            <person name="Emiliani G."/>
        </authorList>
    </citation>
    <scope>NUCLEOTIDE SEQUENCE [LARGE SCALE GENOMIC DNA]</scope>
    <source>
        <strain evidence="3 4">BM-138-508</strain>
    </source>
</reference>
<feature type="signal peptide" evidence="2">
    <location>
        <begin position="1"/>
        <end position="20"/>
    </location>
</feature>
<keyword evidence="1" id="KW-1133">Transmembrane helix</keyword>
<keyword evidence="1" id="KW-0472">Membrane</keyword>
<gene>
    <name evidence="3" type="ORF">SUNI508_11703</name>
</gene>
<feature type="transmembrane region" description="Helical" evidence="1">
    <location>
        <begin position="111"/>
        <end position="129"/>
    </location>
</feature>
<evidence type="ECO:0000256" key="1">
    <source>
        <dbReference type="SAM" id="Phobius"/>
    </source>
</evidence>
<evidence type="ECO:0000313" key="3">
    <source>
        <dbReference type="EMBL" id="KAK9413760.1"/>
    </source>
</evidence>
<evidence type="ECO:0000313" key="4">
    <source>
        <dbReference type="Proteomes" id="UP001408356"/>
    </source>
</evidence>
<feature type="transmembrane region" description="Helical" evidence="1">
    <location>
        <begin position="165"/>
        <end position="188"/>
    </location>
</feature>
<name>A0ABR2UH53_9PEZI</name>